<dbReference type="EMBL" id="LAZR01033956">
    <property type="protein sequence ID" value="KKL46637.1"/>
    <property type="molecule type" value="Genomic_DNA"/>
</dbReference>
<feature type="compositionally biased region" description="Low complexity" evidence="1">
    <location>
        <begin position="86"/>
        <end position="138"/>
    </location>
</feature>
<dbReference type="AlphaFoldDB" id="A0A0F9F6C5"/>
<name>A0A0F9F6C5_9ZZZZ</name>
<comment type="caution">
    <text evidence="2">The sequence shown here is derived from an EMBL/GenBank/DDBJ whole genome shotgun (WGS) entry which is preliminary data.</text>
</comment>
<evidence type="ECO:0000313" key="2">
    <source>
        <dbReference type="EMBL" id="KKL46637.1"/>
    </source>
</evidence>
<protein>
    <submittedName>
        <fullName evidence="2">Uncharacterized protein</fullName>
    </submittedName>
</protein>
<accession>A0A0F9F6C5</accession>
<evidence type="ECO:0000256" key="1">
    <source>
        <dbReference type="SAM" id="MobiDB-lite"/>
    </source>
</evidence>
<gene>
    <name evidence="2" type="ORF">LCGC14_2343560</name>
</gene>
<feature type="region of interest" description="Disordered" evidence="1">
    <location>
        <begin position="84"/>
        <end position="138"/>
    </location>
</feature>
<reference evidence="2" key="1">
    <citation type="journal article" date="2015" name="Nature">
        <title>Complex archaea that bridge the gap between prokaryotes and eukaryotes.</title>
        <authorList>
            <person name="Spang A."/>
            <person name="Saw J.H."/>
            <person name="Jorgensen S.L."/>
            <person name="Zaremba-Niedzwiedzka K."/>
            <person name="Martijn J."/>
            <person name="Lind A.E."/>
            <person name="van Eijk R."/>
            <person name="Schleper C."/>
            <person name="Guy L."/>
            <person name="Ettema T.J."/>
        </authorList>
    </citation>
    <scope>NUCLEOTIDE SEQUENCE</scope>
</reference>
<organism evidence="2">
    <name type="scientific">marine sediment metagenome</name>
    <dbReference type="NCBI Taxonomy" id="412755"/>
    <lineage>
        <taxon>unclassified sequences</taxon>
        <taxon>metagenomes</taxon>
        <taxon>ecological metagenomes</taxon>
    </lineage>
</organism>
<proteinExistence type="predicted"/>
<feature type="non-terminal residue" evidence="2">
    <location>
        <position position="1"/>
    </location>
</feature>
<sequence>IISGLEDLNNFLTRLGFGSTATDFPSNLDSYDFRFSAISTNGSINILGGSKDLEAAGEDVSENFAQIVIDLAADADFLTLMGAADDSSTSTTSTSSTSSTSSGSISSDTSTSTTSTSSSTSSGSISSSTSSSSSSSGP</sequence>